<dbReference type="NCBIfam" id="TIGR01634">
    <property type="entry name" value="tail_P2_I"/>
    <property type="match status" value="1"/>
</dbReference>
<reference evidence="1 2" key="1">
    <citation type="submission" date="2019-11" db="EMBL/GenBank/DDBJ databases">
        <authorList>
            <person name="Dong K."/>
        </authorList>
    </citation>
    <scope>NUCLEOTIDE SEQUENCE [LARGE SCALE GENOMIC DNA]</scope>
    <source>
        <strain evidence="1 2">NBRC 111993</strain>
    </source>
</reference>
<proteinExistence type="predicted"/>
<dbReference type="Pfam" id="PF09684">
    <property type="entry name" value="Tail_P2_I"/>
    <property type="match status" value="1"/>
</dbReference>
<evidence type="ECO:0000313" key="1">
    <source>
        <dbReference type="EMBL" id="MTH78754.1"/>
    </source>
</evidence>
<gene>
    <name evidence="1" type="ORF">GL286_13560</name>
</gene>
<accession>A0A6L6JF37</accession>
<comment type="caution">
    <text evidence="1">The sequence shown here is derived from an EMBL/GenBank/DDBJ whole genome shotgun (WGS) entry which is preliminary data.</text>
</comment>
<dbReference type="RefSeq" id="WP_155096114.1">
    <property type="nucleotide sequence ID" value="NZ_WMIE01000008.1"/>
</dbReference>
<name>A0A6L6JF37_9RHOB</name>
<dbReference type="Proteomes" id="UP000478183">
    <property type="component" value="Unassembled WGS sequence"/>
</dbReference>
<dbReference type="OrthoDB" id="90759at2"/>
<sequence length="187" mass="20918">MTETLLPSNATAAEIALDLTTARIVEHGAPLRSIWNPDSCPVEMLPWLAWALGVDEWDAEWSEEAKRDTIRESVSVHRRKGTVGAIRRVLINAGYGDAEIIERWAERTYDGSLLHDGSETYASADHWAEYRVKMARPITLSQAQKVRAILDAIAPLRCHLKQLDFQQVTYLYDATLRYDGAASHGAA</sequence>
<keyword evidence="2" id="KW-1185">Reference proteome</keyword>
<organism evidence="1 2">
    <name type="scientific">Paracoccus aestuariivivens</name>
    <dbReference type="NCBI Taxonomy" id="1820333"/>
    <lineage>
        <taxon>Bacteria</taxon>
        <taxon>Pseudomonadati</taxon>
        <taxon>Pseudomonadota</taxon>
        <taxon>Alphaproteobacteria</taxon>
        <taxon>Rhodobacterales</taxon>
        <taxon>Paracoccaceae</taxon>
        <taxon>Paracoccus</taxon>
    </lineage>
</organism>
<protein>
    <submittedName>
        <fullName evidence="1">Phage tail protein I</fullName>
    </submittedName>
</protein>
<evidence type="ECO:0000313" key="2">
    <source>
        <dbReference type="Proteomes" id="UP000478183"/>
    </source>
</evidence>
<dbReference type="AlphaFoldDB" id="A0A6L6JF37"/>
<dbReference type="InterPro" id="IPR006521">
    <property type="entry name" value="Tail_protein_I"/>
</dbReference>
<dbReference type="EMBL" id="WMIE01000008">
    <property type="protein sequence ID" value="MTH78754.1"/>
    <property type="molecule type" value="Genomic_DNA"/>
</dbReference>